<dbReference type="PRINTS" id="PR00463">
    <property type="entry name" value="EP450I"/>
</dbReference>
<keyword evidence="10" id="KW-0812">Transmembrane</keyword>
<keyword evidence="4 8" id="KW-0479">Metal-binding</keyword>
<evidence type="ECO:0000313" key="12">
    <source>
        <dbReference type="Proteomes" id="UP000235145"/>
    </source>
</evidence>
<evidence type="ECO:0000256" key="4">
    <source>
        <dbReference type="ARBA" id="ARBA00022723"/>
    </source>
</evidence>
<dbReference type="Gene3D" id="1.10.630.10">
    <property type="entry name" value="Cytochrome P450"/>
    <property type="match status" value="1"/>
</dbReference>
<keyword evidence="5 9" id="KW-0560">Oxidoreductase</keyword>
<dbReference type="EMBL" id="NBSK02000002">
    <property type="protein sequence ID" value="KAJ0223684.1"/>
    <property type="molecule type" value="Genomic_DNA"/>
</dbReference>
<evidence type="ECO:0000256" key="7">
    <source>
        <dbReference type="ARBA" id="ARBA00023033"/>
    </source>
</evidence>
<feature type="binding site" description="axial binding residue" evidence="8">
    <location>
        <position position="478"/>
    </location>
    <ligand>
        <name>heme</name>
        <dbReference type="ChEBI" id="CHEBI:30413"/>
    </ligand>
    <ligandPart>
        <name>Fe</name>
        <dbReference type="ChEBI" id="CHEBI:18248"/>
    </ligandPart>
</feature>
<keyword evidence="7 9" id="KW-0503">Monooxygenase</keyword>
<dbReference type="InterPro" id="IPR017972">
    <property type="entry name" value="Cyt_P450_CS"/>
</dbReference>
<evidence type="ECO:0008006" key="13">
    <source>
        <dbReference type="Google" id="ProtNLM"/>
    </source>
</evidence>
<dbReference type="InterPro" id="IPR002401">
    <property type="entry name" value="Cyt_P450_E_grp-I"/>
</dbReference>
<evidence type="ECO:0000256" key="2">
    <source>
        <dbReference type="ARBA" id="ARBA00010617"/>
    </source>
</evidence>
<evidence type="ECO:0000256" key="1">
    <source>
        <dbReference type="ARBA" id="ARBA00001971"/>
    </source>
</evidence>
<dbReference type="GO" id="GO:0020037">
    <property type="term" value="F:heme binding"/>
    <property type="evidence" value="ECO:0007669"/>
    <property type="project" value="InterPro"/>
</dbReference>
<dbReference type="InterPro" id="IPR036396">
    <property type="entry name" value="Cyt_P450_sf"/>
</dbReference>
<sequence>MFIVFHRIEHIHQLTSLYSSLMMSPTIMVLIVIMLILCARFLYKKSLSNPHPLPPGPMCFPFIGCTIHMLLNKPTFRWIHNLMDKFNTQILCIRLGCSTHVITVTSPELACEFLKKQDAIFISRPDFFSAYLLSDGYHTAALAPLGDQWRKMRRIITHDMLSSQVHKWFQPKRDEESNQLLGYICNQIQNGDNITDGGLINIRMVSRHFCGNLMRNMIFGRRFFGKGSEDGGPGEEETEHVAAIFNILKYLYAFCITDYHPWLRGKTDFDGHEKSMRSALKIARKYQDPLINERIQMWKNGDRMEKHDLLDVLIQHDNPKVTIVEIKAQIIEIMGATVDNPSNAVEWTMGEMMNEPTLLKRAVEELDHVVGCNRLVQEQDLPQLNYLKACIKEAFRLHPFAAFNPPHVSTMDTTVAGYFIPKGSHVLLSRRGLGRNPNVWTDPLRFNPDRHLQGEEKQVVLTDDELRMISFSTGKRGCPAVVLGSTITTIMLARMLQGFTWEPICKEVPINLDENHDDLSLAKPLVLIAKPRLPQHLYPNI</sequence>
<comment type="similarity">
    <text evidence="2 9">Belongs to the cytochrome P450 family.</text>
</comment>
<evidence type="ECO:0000256" key="9">
    <source>
        <dbReference type="RuleBase" id="RU000461"/>
    </source>
</evidence>
<protein>
    <recommendedName>
        <fullName evidence="13">Cytochrome P450</fullName>
    </recommendedName>
</protein>
<comment type="cofactor">
    <cofactor evidence="1 8">
        <name>heme</name>
        <dbReference type="ChEBI" id="CHEBI:30413"/>
    </cofactor>
</comment>
<dbReference type="PANTHER" id="PTHR47944:SF4">
    <property type="entry name" value="OS09G0441700 PROTEIN"/>
    <property type="match status" value="1"/>
</dbReference>
<keyword evidence="6 8" id="KW-0408">Iron</keyword>
<keyword evidence="10" id="KW-1133">Transmembrane helix</keyword>
<keyword evidence="3 8" id="KW-0349">Heme</keyword>
<comment type="caution">
    <text evidence="11">The sequence shown here is derived from an EMBL/GenBank/DDBJ whole genome shotgun (WGS) entry which is preliminary data.</text>
</comment>
<accession>A0A9R1XVZ2</accession>
<evidence type="ECO:0000256" key="3">
    <source>
        <dbReference type="ARBA" id="ARBA00022617"/>
    </source>
</evidence>
<dbReference type="PROSITE" id="PS00086">
    <property type="entry name" value="CYTOCHROME_P450"/>
    <property type="match status" value="1"/>
</dbReference>
<dbReference type="GO" id="GO:0016705">
    <property type="term" value="F:oxidoreductase activity, acting on paired donors, with incorporation or reduction of molecular oxygen"/>
    <property type="evidence" value="ECO:0007669"/>
    <property type="project" value="InterPro"/>
</dbReference>
<keyword evidence="10" id="KW-0472">Membrane</keyword>
<evidence type="ECO:0000256" key="6">
    <source>
        <dbReference type="ARBA" id="ARBA00023004"/>
    </source>
</evidence>
<dbReference type="Proteomes" id="UP000235145">
    <property type="component" value="Unassembled WGS sequence"/>
</dbReference>
<dbReference type="GO" id="GO:0005506">
    <property type="term" value="F:iron ion binding"/>
    <property type="evidence" value="ECO:0007669"/>
    <property type="project" value="InterPro"/>
</dbReference>
<feature type="transmembrane region" description="Helical" evidence="10">
    <location>
        <begin position="21"/>
        <end position="43"/>
    </location>
</feature>
<reference evidence="11 12" key="1">
    <citation type="journal article" date="2017" name="Nat. Commun.">
        <title>Genome assembly with in vitro proximity ligation data and whole-genome triplication in lettuce.</title>
        <authorList>
            <person name="Reyes-Chin-Wo S."/>
            <person name="Wang Z."/>
            <person name="Yang X."/>
            <person name="Kozik A."/>
            <person name="Arikit S."/>
            <person name="Song C."/>
            <person name="Xia L."/>
            <person name="Froenicke L."/>
            <person name="Lavelle D.O."/>
            <person name="Truco M.J."/>
            <person name="Xia R."/>
            <person name="Zhu S."/>
            <person name="Xu C."/>
            <person name="Xu H."/>
            <person name="Xu X."/>
            <person name="Cox K."/>
            <person name="Korf I."/>
            <person name="Meyers B.C."/>
            <person name="Michelmore R.W."/>
        </authorList>
    </citation>
    <scope>NUCLEOTIDE SEQUENCE [LARGE SCALE GENOMIC DNA]</scope>
    <source>
        <strain evidence="12">cv. Salinas</strain>
        <tissue evidence="11">Seedlings</tissue>
    </source>
</reference>
<evidence type="ECO:0000256" key="5">
    <source>
        <dbReference type="ARBA" id="ARBA00023002"/>
    </source>
</evidence>
<dbReference type="Pfam" id="PF00067">
    <property type="entry name" value="p450"/>
    <property type="match status" value="1"/>
</dbReference>
<name>A0A9R1XVZ2_LACSA</name>
<organism evidence="11 12">
    <name type="scientific">Lactuca sativa</name>
    <name type="common">Garden lettuce</name>
    <dbReference type="NCBI Taxonomy" id="4236"/>
    <lineage>
        <taxon>Eukaryota</taxon>
        <taxon>Viridiplantae</taxon>
        <taxon>Streptophyta</taxon>
        <taxon>Embryophyta</taxon>
        <taxon>Tracheophyta</taxon>
        <taxon>Spermatophyta</taxon>
        <taxon>Magnoliopsida</taxon>
        <taxon>eudicotyledons</taxon>
        <taxon>Gunneridae</taxon>
        <taxon>Pentapetalae</taxon>
        <taxon>asterids</taxon>
        <taxon>campanulids</taxon>
        <taxon>Asterales</taxon>
        <taxon>Asteraceae</taxon>
        <taxon>Cichorioideae</taxon>
        <taxon>Cichorieae</taxon>
        <taxon>Lactucinae</taxon>
        <taxon>Lactuca</taxon>
    </lineage>
</organism>
<dbReference type="InterPro" id="IPR001128">
    <property type="entry name" value="Cyt_P450"/>
</dbReference>
<keyword evidence="12" id="KW-1185">Reference proteome</keyword>
<dbReference type="GO" id="GO:0004497">
    <property type="term" value="F:monooxygenase activity"/>
    <property type="evidence" value="ECO:0007669"/>
    <property type="project" value="UniProtKB-KW"/>
</dbReference>
<evidence type="ECO:0000313" key="11">
    <source>
        <dbReference type="EMBL" id="KAJ0223684.1"/>
    </source>
</evidence>
<evidence type="ECO:0000256" key="10">
    <source>
        <dbReference type="SAM" id="Phobius"/>
    </source>
</evidence>
<gene>
    <name evidence="11" type="ORF">LSAT_V11C200060700</name>
</gene>
<evidence type="ECO:0000256" key="8">
    <source>
        <dbReference type="PIRSR" id="PIRSR602401-1"/>
    </source>
</evidence>
<dbReference type="SUPFAM" id="SSF48264">
    <property type="entry name" value="Cytochrome P450"/>
    <property type="match status" value="1"/>
</dbReference>
<dbReference type="PANTHER" id="PTHR47944">
    <property type="entry name" value="CYTOCHROME P450 98A9"/>
    <property type="match status" value="1"/>
</dbReference>
<dbReference type="GO" id="GO:0044550">
    <property type="term" value="P:secondary metabolite biosynthetic process"/>
    <property type="evidence" value="ECO:0007669"/>
    <property type="project" value="UniProtKB-ARBA"/>
</dbReference>
<dbReference type="AlphaFoldDB" id="A0A9R1XVZ2"/>
<proteinExistence type="inferred from homology"/>